<name>A0A397VS67_9GLOM</name>
<dbReference type="Proteomes" id="UP000266673">
    <property type="component" value="Unassembled WGS sequence"/>
</dbReference>
<dbReference type="STRING" id="44941.A0A397VS67"/>
<evidence type="ECO:0008006" key="3">
    <source>
        <dbReference type="Google" id="ProtNLM"/>
    </source>
</evidence>
<dbReference type="OrthoDB" id="120976at2759"/>
<protein>
    <recommendedName>
        <fullName evidence="3">F-box domain-containing protein</fullName>
    </recommendedName>
</protein>
<dbReference type="SUPFAM" id="SSF52047">
    <property type="entry name" value="RNI-like"/>
    <property type="match status" value="1"/>
</dbReference>
<comment type="caution">
    <text evidence="1">The sequence shown here is derived from an EMBL/GenBank/DDBJ whole genome shotgun (WGS) entry which is preliminary data.</text>
</comment>
<sequence length="66" mass="7595">MKLKYLDVGYTHVTDKVVRELSGLPYLSFLNLDFTQVSLSCHIPSLQPVRLNGITKEVCEDEYYDV</sequence>
<dbReference type="EMBL" id="QKWP01000241">
    <property type="protein sequence ID" value="RIB23859.1"/>
    <property type="molecule type" value="Genomic_DNA"/>
</dbReference>
<gene>
    <name evidence="1" type="ORF">C2G38_2170099</name>
</gene>
<keyword evidence="2" id="KW-1185">Reference proteome</keyword>
<accession>A0A397VS67</accession>
<reference evidence="1 2" key="1">
    <citation type="submission" date="2018-06" db="EMBL/GenBank/DDBJ databases">
        <title>Comparative genomics reveals the genomic features of Rhizophagus irregularis, R. cerebriforme, R. diaphanum and Gigaspora rosea, and their symbiotic lifestyle signature.</title>
        <authorList>
            <person name="Morin E."/>
            <person name="San Clemente H."/>
            <person name="Chen E.C.H."/>
            <person name="De La Providencia I."/>
            <person name="Hainaut M."/>
            <person name="Kuo A."/>
            <person name="Kohler A."/>
            <person name="Murat C."/>
            <person name="Tang N."/>
            <person name="Roy S."/>
            <person name="Loubradou J."/>
            <person name="Henrissat B."/>
            <person name="Grigoriev I.V."/>
            <person name="Corradi N."/>
            <person name="Roux C."/>
            <person name="Martin F.M."/>
        </authorList>
    </citation>
    <scope>NUCLEOTIDE SEQUENCE [LARGE SCALE GENOMIC DNA]</scope>
    <source>
        <strain evidence="1 2">DAOM 194757</strain>
    </source>
</reference>
<evidence type="ECO:0000313" key="2">
    <source>
        <dbReference type="Proteomes" id="UP000266673"/>
    </source>
</evidence>
<dbReference type="AlphaFoldDB" id="A0A397VS67"/>
<proteinExistence type="predicted"/>
<organism evidence="1 2">
    <name type="scientific">Gigaspora rosea</name>
    <dbReference type="NCBI Taxonomy" id="44941"/>
    <lineage>
        <taxon>Eukaryota</taxon>
        <taxon>Fungi</taxon>
        <taxon>Fungi incertae sedis</taxon>
        <taxon>Mucoromycota</taxon>
        <taxon>Glomeromycotina</taxon>
        <taxon>Glomeromycetes</taxon>
        <taxon>Diversisporales</taxon>
        <taxon>Gigasporaceae</taxon>
        <taxon>Gigaspora</taxon>
    </lineage>
</organism>
<evidence type="ECO:0000313" key="1">
    <source>
        <dbReference type="EMBL" id="RIB23859.1"/>
    </source>
</evidence>